<keyword evidence="3" id="KW-1185">Reference proteome</keyword>
<feature type="signal peptide" evidence="1">
    <location>
        <begin position="1"/>
        <end position="18"/>
    </location>
</feature>
<accession>A0ABQ1JX78</accession>
<evidence type="ECO:0000313" key="3">
    <source>
        <dbReference type="Proteomes" id="UP000615760"/>
    </source>
</evidence>
<keyword evidence="1" id="KW-0732">Signal</keyword>
<evidence type="ECO:0000256" key="1">
    <source>
        <dbReference type="SAM" id="SignalP"/>
    </source>
</evidence>
<name>A0ABQ1JX78_9FLAO</name>
<sequence length="358" mass="38816">MKKIFLFSLAMLAMVSCSDDDSNANIAPIEAPSEGTVFGTAENPLNIGGPNEQNQVYVDLSGESTHEVFRGGWDLGFYSGDDFKVVINGSLAMAAKQLETTDITLPQEEDASVAVGTFQAENLNYVDNPNGSLDDTAFGTIAESEAEAKVYLVNLGYSVPTAAPEAGSVNAAGDPRGWRKVKVFKNDSGGYTLQYAKLSVTSYQEIVITKNPQYNHTFFSFTANDVVMVEPAKTEWDMNFTTFTNEVFDNGGASAGAYFYSDFIVTNTKAGVTAVAVAGDTAAYNGFTMETYTSGNYELSADQRAIGANWRSVIPVEVFDNVFFLLKDGAGNMYKIRFISMLDTDGVRGFPVFQYELL</sequence>
<dbReference type="Proteomes" id="UP000615760">
    <property type="component" value="Unassembled WGS sequence"/>
</dbReference>
<evidence type="ECO:0008006" key="4">
    <source>
        <dbReference type="Google" id="ProtNLM"/>
    </source>
</evidence>
<dbReference type="EMBL" id="BMJE01000004">
    <property type="protein sequence ID" value="GGB77071.1"/>
    <property type="molecule type" value="Genomic_DNA"/>
</dbReference>
<dbReference type="CDD" id="cd12105">
    <property type="entry name" value="HmuY"/>
    <property type="match status" value="1"/>
</dbReference>
<dbReference type="PROSITE" id="PS51257">
    <property type="entry name" value="PROKAR_LIPOPROTEIN"/>
    <property type="match status" value="1"/>
</dbReference>
<dbReference type="InterPro" id="IPR025921">
    <property type="entry name" value="HmuY"/>
</dbReference>
<protein>
    <recommendedName>
        <fullName evidence="4">Heme-binding HmuY-like protein</fullName>
    </recommendedName>
</protein>
<comment type="caution">
    <text evidence="2">The sequence shown here is derived from an EMBL/GenBank/DDBJ whole genome shotgun (WGS) entry which is preliminary data.</text>
</comment>
<dbReference type="RefSeq" id="WP_188620787.1">
    <property type="nucleotide sequence ID" value="NZ_BMJE01000004.1"/>
</dbReference>
<feature type="chain" id="PRO_5045475462" description="Heme-binding HmuY-like protein" evidence="1">
    <location>
        <begin position="19"/>
        <end position="358"/>
    </location>
</feature>
<gene>
    <name evidence="2" type="ORF">GCM10007424_16360</name>
</gene>
<evidence type="ECO:0000313" key="2">
    <source>
        <dbReference type="EMBL" id="GGB77071.1"/>
    </source>
</evidence>
<proteinExistence type="predicted"/>
<organism evidence="2 3">
    <name type="scientific">Flavobacterium suaedae</name>
    <dbReference type="NCBI Taxonomy" id="1767027"/>
    <lineage>
        <taxon>Bacteria</taxon>
        <taxon>Pseudomonadati</taxon>
        <taxon>Bacteroidota</taxon>
        <taxon>Flavobacteriia</taxon>
        <taxon>Flavobacteriales</taxon>
        <taxon>Flavobacteriaceae</taxon>
        <taxon>Flavobacterium</taxon>
    </lineage>
</organism>
<dbReference type="Pfam" id="PF14064">
    <property type="entry name" value="HmuY"/>
    <property type="match status" value="2"/>
</dbReference>
<reference evidence="3" key="1">
    <citation type="journal article" date="2019" name="Int. J. Syst. Evol. Microbiol.">
        <title>The Global Catalogue of Microorganisms (GCM) 10K type strain sequencing project: providing services to taxonomists for standard genome sequencing and annotation.</title>
        <authorList>
            <consortium name="The Broad Institute Genomics Platform"/>
            <consortium name="The Broad Institute Genome Sequencing Center for Infectious Disease"/>
            <person name="Wu L."/>
            <person name="Ma J."/>
        </authorList>
    </citation>
    <scope>NUCLEOTIDE SEQUENCE [LARGE SCALE GENOMIC DNA]</scope>
    <source>
        <strain evidence="3">CGMCC 1.15461</strain>
    </source>
</reference>